<comment type="caution">
    <text evidence="2">The sequence shown here is derived from an EMBL/GenBank/DDBJ whole genome shotgun (WGS) entry which is preliminary data.</text>
</comment>
<reference evidence="2 3" key="1">
    <citation type="submission" date="2021-05" db="EMBL/GenBank/DDBJ databases">
        <authorList>
            <person name="Zahm M."/>
            <person name="Klopp C."/>
            <person name="Cabau C."/>
            <person name="Kuhl H."/>
            <person name="Suciu R."/>
            <person name="Ciorpac M."/>
            <person name="Holostenco D."/>
            <person name="Gessner J."/>
            <person name="Wuertz S."/>
            <person name="Hohne C."/>
            <person name="Stock M."/>
            <person name="Gislard M."/>
            <person name="Lluch J."/>
            <person name="Milhes M."/>
            <person name="Lampietro C."/>
            <person name="Lopez Roques C."/>
            <person name="Donnadieu C."/>
            <person name="Du K."/>
            <person name="Schartl M."/>
            <person name="Guiguen Y."/>
        </authorList>
    </citation>
    <scope>NUCLEOTIDE SEQUENCE [LARGE SCALE GENOMIC DNA]</scope>
    <source>
        <strain evidence="2">Hh-F2</strain>
        <tissue evidence="2">Blood</tissue>
    </source>
</reference>
<feature type="coiled-coil region" evidence="1">
    <location>
        <begin position="264"/>
        <end position="291"/>
    </location>
</feature>
<evidence type="ECO:0000313" key="3">
    <source>
        <dbReference type="Proteomes" id="UP001369086"/>
    </source>
</evidence>
<organism evidence="2 3">
    <name type="scientific">Huso huso</name>
    <name type="common">Beluga</name>
    <name type="synonym">Acipenser huso</name>
    <dbReference type="NCBI Taxonomy" id="61971"/>
    <lineage>
        <taxon>Eukaryota</taxon>
        <taxon>Metazoa</taxon>
        <taxon>Chordata</taxon>
        <taxon>Craniata</taxon>
        <taxon>Vertebrata</taxon>
        <taxon>Euteleostomi</taxon>
        <taxon>Actinopterygii</taxon>
        <taxon>Chondrostei</taxon>
        <taxon>Acipenseriformes</taxon>
        <taxon>Acipenseridae</taxon>
        <taxon>Huso</taxon>
    </lineage>
</organism>
<gene>
    <name evidence="2" type="ORF">HHUSO_G25470</name>
</gene>
<name>A0ABR0YQA8_HUSHU</name>
<dbReference type="Proteomes" id="UP001369086">
    <property type="component" value="Unassembled WGS sequence"/>
</dbReference>
<accession>A0ABR0YQA8</accession>
<dbReference type="EMBL" id="JAHFZB010000025">
    <property type="protein sequence ID" value="KAK6474621.1"/>
    <property type="molecule type" value="Genomic_DNA"/>
</dbReference>
<keyword evidence="3" id="KW-1185">Reference proteome</keyword>
<protein>
    <submittedName>
        <fullName evidence="2">Uncharacterized protein</fullName>
    </submittedName>
</protein>
<proteinExistence type="predicted"/>
<keyword evidence="1" id="KW-0175">Coiled coil</keyword>
<sequence>MVQMVLNRENLAPAYQGQPIEIMRQLREEYEVNRIANMVNDKLLEIKTKEELFACFCAHLNSFKLMYIEEERLDPAAKNKIPSFCKTYRKKFDYHPALNALKEYWALWLTLHEKQINEHVDVNQLKSELSLMLQHTVDKLLQGESGNFYDHIKQAVKRMDLHARDKENDYGAIKYWQNAIDVDQVFRAVSKYNQAYIRINMAIGDYKKEAMELLSDAESAVQVHISETTNTMAACRMSCSTNFTPHHAEGTNFQSQMETRLSVFNSWKVNISKAKTKLEELKDEAITEEAAVYTLLDKKDHIATTELMALYEYGLGIVFMVKEKPKFCIDALICALLGACQVFLGALVCTLSFGTASQVGLGLISEGVSDMIEGIKGMITGTFDWVDWAISKSISLGMSLVTAGFSVIRKTLSMCKGLLTGTKTLSSIADDIICTGKSTLTSLKGTAKATLTSLSKDT</sequence>
<evidence type="ECO:0000256" key="1">
    <source>
        <dbReference type="SAM" id="Coils"/>
    </source>
</evidence>
<evidence type="ECO:0000313" key="2">
    <source>
        <dbReference type="EMBL" id="KAK6474621.1"/>
    </source>
</evidence>